<dbReference type="EMBL" id="SJPM01000008">
    <property type="protein sequence ID" value="TWT94227.1"/>
    <property type="molecule type" value="Genomic_DNA"/>
</dbReference>
<dbReference type="Pfam" id="PF00930">
    <property type="entry name" value="DPPIV_N"/>
    <property type="match status" value="1"/>
</dbReference>
<dbReference type="PANTHER" id="PTHR11731">
    <property type="entry name" value="PROTEASE FAMILY S9B,C DIPEPTIDYL-PEPTIDASE IV-RELATED"/>
    <property type="match status" value="1"/>
</dbReference>
<dbReference type="Pfam" id="PF00326">
    <property type="entry name" value="Peptidase_S9"/>
    <property type="match status" value="1"/>
</dbReference>
<sequence length="736" mass="82677">MAAMGSALAETPKRSVTINQMIDPHWDDANHFWFTRQVIDRSTDEIQTEIVDVDVVAGSLTVRDPKGADQSTQSSVLLSDRYDVRSSRASDTETEIVLTNQTDETVRLFWIDANGGQHSYGAIDPGQTHRQHTYVGHAWRIIGDQDAFYGTIIGVGISSQVNIDEKFDRRSNKKPPRRRPTPTDERWRDIAAIKSMLDQGVELRYPEYSPDNKVFVAWKFTPGDNKEVHRIESSPDQGGRARLHSQVYPLPGDRLDQYELIACDGETGEVLSTEMPVIDFGRPQTRWRRGHELIVEKVDRGHQRFRLFVINPLDNSIHTPIDETSSTFIWTSHGPTMRKVTYLNEFDAVIHATESSGWRHLEWIDLSGEQPARAITNGDYLVREILHVDEANRSLDLVVGEFHDDQDPYHRHLIRVGFDGNDLTVLTHANGDHEGQFSPDRQYVVTTHSRVDAPPVHALVRTSDGKWIATLATAARLGDDDTKHRLPTVFSAAGRDGETDIWGHICFPDQYDPTSDQRYPVIEAIYAGPHDSHVPKGYRSTEWHAELTSLGFIVVQIDGMGTANRSKAFHDVCWHNLKDAGFPDRIAWMKAAAKEHPAMDLDRVGIYGTSAGGQNACGALLFHGDFYKAAMASCGCHDNRMDKASWNEQWMGYPVGDHYAASSNIDNAHRLQGDLLLLVGELDSNVPPESTLRLVDALIEADKNFDFLMIPGLGHSDGGSYGRQKTRSFFVEKLRP</sequence>
<comment type="similarity">
    <text evidence="1">Belongs to the VHL family.</text>
</comment>
<feature type="domain" description="von Hippel-Lindau disease tumour suppressor beta" evidence="5">
    <location>
        <begin position="87"/>
        <end position="140"/>
    </location>
</feature>
<evidence type="ECO:0000259" key="4">
    <source>
        <dbReference type="Pfam" id="PF00930"/>
    </source>
</evidence>
<proteinExistence type="inferred from homology"/>
<feature type="domain" description="Peptidase S9 prolyl oligopeptidase catalytic" evidence="3">
    <location>
        <begin position="542"/>
        <end position="725"/>
    </location>
</feature>
<dbReference type="SUPFAM" id="SSF82171">
    <property type="entry name" value="DPP6 N-terminal domain-like"/>
    <property type="match status" value="1"/>
</dbReference>
<dbReference type="Proteomes" id="UP000316213">
    <property type="component" value="Unassembled WGS sequence"/>
</dbReference>
<dbReference type="AlphaFoldDB" id="A0A5C6A4D4"/>
<dbReference type="EC" id="3.4.14.12" evidence="6"/>
<name>A0A5C6A4D4_9BACT</name>
<comment type="caution">
    <text evidence="6">The sequence shown here is derived from an EMBL/GenBank/DDBJ whole genome shotgun (WGS) entry which is preliminary data.</text>
</comment>
<reference evidence="6 7" key="1">
    <citation type="submission" date="2019-02" db="EMBL/GenBank/DDBJ databases">
        <title>Deep-cultivation of Planctomycetes and their phenomic and genomic characterization uncovers novel biology.</title>
        <authorList>
            <person name="Wiegand S."/>
            <person name="Jogler M."/>
            <person name="Boedeker C."/>
            <person name="Pinto D."/>
            <person name="Vollmers J."/>
            <person name="Rivas-Marin E."/>
            <person name="Kohn T."/>
            <person name="Peeters S.H."/>
            <person name="Heuer A."/>
            <person name="Rast P."/>
            <person name="Oberbeckmann S."/>
            <person name="Bunk B."/>
            <person name="Jeske O."/>
            <person name="Meyerdierks A."/>
            <person name="Storesund J.E."/>
            <person name="Kallscheuer N."/>
            <person name="Luecker S."/>
            <person name="Lage O.M."/>
            <person name="Pohl T."/>
            <person name="Merkel B.J."/>
            <person name="Hornburger P."/>
            <person name="Mueller R.-W."/>
            <person name="Bruemmer F."/>
            <person name="Labrenz M."/>
            <person name="Spormann A.M."/>
            <person name="Op Den Camp H."/>
            <person name="Overmann J."/>
            <person name="Amann R."/>
            <person name="Jetten M.S.M."/>
            <person name="Mascher T."/>
            <person name="Medema M.H."/>
            <person name="Devos D.P."/>
            <person name="Kaster A.-K."/>
            <person name="Ovreas L."/>
            <person name="Rohde M."/>
            <person name="Galperin M.Y."/>
            <person name="Jogler C."/>
        </authorList>
    </citation>
    <scope>NUCLEOTIDE SEQUENCE [LARGE SCALE GENOMIC DNA]</scope>
    <source>
        <strain evidence="6 7">Pla100</strain>
    </source>
</reference>
<dbReference type="InterPro" id="IPR029058">
    <property type="entry name" value="AB_hydrolase_fold"/>
</dbReference>
<dbReference type="InterPro" id="IPR037140">
    <property type="entry name" value="VHL_beta_dom_sf"/>
</dbReference>
<dbReference type="InterPro" id="IPR002469">
    <property type="entry name" value="Peptidase_S9B_N"/>
</dbReference>
<protein>
    <submittedName>
        <fullName evidence="6">Prolyl tripeptidyl peptidase</fullName>
        <ecNumber evidence="6">3.4.14.12</ecNumber>
    </submittedName>
</protein>
<dbReference type="InterPro" id="IPR001375">
    <property type="entry name" value="Peptidase_S9_cat"/>
</dbReference>
<dbReference type="InterPro" id="IPR050278">
    <property type="entry name" value="Serine_Prot_S9B/DPPIV"/>
</dbReference>
<dbReference type="InterPro" id="IPR022772">
    <property type="entry name" value="VHL_tumour_suppress_b/a_dom"/>
</dbReference>
<dbReference type="Gene3D" id="2.60.40.780">
    <property type="entry name" value="von Hippel-Lindau disease tumour suppressor, beta domain"/>
    <property type="match status" value="1"/>
</dbReference>
<accession>A0A5C6A4D4</accession>
<keyword evidence="7" id="KW-1185">Reference proteome</keyword>
<dbReference type="Gene3D" id="2.140.10.30">
    <property type="entry name" value="Dipeptidylpeptidase IV, N-terminal domain"/>
    <property type="match status" value="1"/>
</dbReference>
<dbReference type="Pfam" id="PF01847">
    <property type="entry name" value="VHL"/>
    <property type="match status" value="1"/>
</dbReference>
<gene>
    <name evidence="6" type="primary">ptpA_2</name>
    <name evidence="6" type="ORF">Pla100_38370</name>
</gene>
<evidence type="ECO:0000313" key="6">
    <source>
        <dbReference type="EMBL" id="TWT94227.1"/>
    </source>
</evidence>
<dbReference type="SUPFAM" id="SSF49468">
    <property type="entry name" value="VHL"/>
    <property type="match status" value="1"/>
</dbReference>
<evidence type="ECO:0000256" key="2">
    <source>
        <dbReference type="SAM" id="MobiDB-lite"/>
    </source>
</evidence>
<feature type="domain" description="Dipeptidylpeptidase IV N-terminal" evidence="4">
    <location>
        <begin position="208"/>
        <end position="455"/>
    </location>
</feature>
<dbReference type="GO" id="GO:0008236">
    <property type="term" value="F:serine-type peptidase activity"/>
    <property type="evidence" value="ECO:0007669"/>
    <property type="project" value="InterPro"/>
</dbReference>
<dbReference type="Gene3D" id="3.40.50.1820">
    <property type="entry name" value="alpha/beta hydrolase"/>
    <property type="match status" value="1"/>
</dbReference>
<dbReference type="InterPro" id="IPR024053">
    <property type="entry name" value="VHL_beta_dom"/>
</dbReference>
<evidence type="ECO:0000259" key="5">
    <source>
        <dbReference type="Pfam" id="PF01847"/>
    </source>
</evidence>
<dbReference type="SUPFAM" id="SSF53474">
    <property type="entry name" value="alpha/beta-Hydrolases"/>
    <property type="match status" value="1"/>
</dbReference>
<dbReference type="CDD" id="cd05468">
    <property type="entry name" value="pVHL"/>
    <property type="match status" value="1"/>
</dbReference>
<evidence type="ECO:0000256" key="1">
    <source>
        <dbReference type="ARBA" id="ARBA00010057"/>
    </source>
</evidence>
<dbReference type="InterPro" id="IPR036208">
    <property type="entry name" value="VHL_sf"/>
</dbReference>
<dbReference type="PANTHER" id="PTHR11731:SF118">
    <property type="entry name" value="BLR1971 PROTEIN"/>
    <property type="match status" value="1"/>
</dbReference>
<dbReference type="GO" id="GO:0006508">
    <property type="term" value="P:proteolysis"/>
    <property type="evidence" value="ECO:0007669"/>
    <property type="project" value="InterPro"/>
</dbReference>
<feature type="compositionally biased region" description="Basic residues" evidence="2">
    <location>
        <begin position="171"/>
        <end position="180"/>
    </location>
</feature>
<keyword evidence="6" id="KW-0378">Hydrolase</keyword>
<feature type="region of interest" description="Disordered" evidence="2">
    <location>
        <begin position="166"/>
        <end position="185"/>
    </location>
</feature>
<evidence type="ECO:0000259" key="3">
    <source>
        <dbReference type="Pfam" id="PF00326"/>
    </source>
</evidence>
<organism evidence="6 7">
    <name type="scientific">Neorhodopirellula pilleata</name>
    <dbReference type="NCBI Taxonomy" id="2714738"/>
    <lineage>
        <taxon>Bacteria</taxon>
        <taxon>Pseudomonadati</taxon>
        <taxon>Planctomycetota</taxon>
        <taxon>Planctomycetia</taxon>
        <taxon>Pirellulales</taxon>
        <taxon>Pirellulaceae</taxon>
        <taxon>Neorhodopirellula</taxon>
    </lineage>
</organism>
<evidence type="ECO:0000313" key="7">
    <source>
        <dbReference type="Proteomes" id="UP000316213"/>
    </source>
</evidence>